<feature type="region of interest" description="Disordered" evidence="1">
    <location>
        <begin position="1"/>
        <end position="43"/>
    </location>
</feature>
<proteinExistence type="predicted"/>
<accession>A0A7W8E0M3</accession>
<dbReference type="AlphaFoldDB" id="A0A7W8E0M3"/>
<evidence type="ECO:0000313" key="2">
    <source>
        <dbReference type="EMBL" id="MBB5049025.1"/>
    </source>
</evidence>
<protein>
    <submittedName>
        <fullName evidence="2">Uncharacterized protein</fullName>
    </submittedName>
</protein>
<dbReference type="Proteomes" id="UP000542353">
    <property type="component" value="Unassembled WGS sequence"/>
</dbReference>
<keyword evidence="3" id="KW-1185">Reference proteome</keyword>
<reference evidence="2 3" key="1">
    <citation type="submission" date="2020-08" db="EMBL/GenBank/DDBJ databases">
        <title>Genomic Encyclopedia of Type Strains, Phase IV (KMG-IV): sequencing the most valuable type-strain genomes for metagenomic binning, comparative biology and taxonomic classification.</title>
        <authorList>
            <person name="Goeker M."/>
        </authorList>
    </citation>
    <scope>NUCLEOTIDE SEQUENCE [LARGE SCALE GENOMIC DNA]</scope>
    <source>
        <strain evidence="2 3">DSM 12706</strain>
    </source>
</reference>
<evidence type="ECO:0000256" key="1">
    <source>
        <dbReference type="SAM" id="MobiDB-lite"/>
    </source>
</evidence>
<gene>
    <name evidence="2" type="ORF">HNR60_003797</name>
</gene>
<name>A0A7W8E0M3_9BRAD</name>
<dbReference type="EMBL" id="JACHIH010000029">
    <property type="protein sequence ID" value="MBB5049025.1"/>
    <property type="molecule type" value="Genomic_DNA"/>
</dbReference>
<organism evidence="2 3">
    <name type="scientific">Rhodopseudomonas rhenobacensis</name>
    <dbReference type="NCBI Taxonomy" id="87461"/>
    <lineage>
        <taxon>Bacteria</taxon>
        <taxon>Pseudomonadati</taxon>
        <taxon>Pseudomonadota</taxon>
        <taxon>Alphaproteobacteria</taxon>
        <taxon>Hyphomicrobiales</taxon>
        <taxon>Nitrobacteraceae</taxon>
        <taxon>Rhodopseudomonas</taxon>
    </lineage>
</organism>
<comment type="caution">
    <text evidence="2">The sequence shown here is derived from an EMBL/GenBank/DDBJ whole genome shotgun (WGS) entry which is preliminary data.</text>
</comment>
<sequence length="43" mass="4926">MRSFSARARARRRVPDATERSCGASRDKRQRAGRCTSLSNDWV</sequence>
<evidence type="ECO:0000313" key="3">
    <source>
        <dbReference type="Proteomes" id="UP000542353"/>
    </source>
</evidence>